<gene>
    <name evidence="6" type="ORF">J4035_11315</name>
</gene>
<name>A0ABS3SHK5_9CELL</name>
<dbReference type="CDD" id="cd05008">
    <property type="entry name" value="SIS_GlmS_GlmD_1"/>
    <property type="match status" value="1"/>
</dbReference>
<dbReference type="Proteomes" id="UP000678317">
    <property type="component" value="Unassembled WGS sequence"/>
</dbReference>
<dbReference type="PROSITE" id="PS51464">
    <property type="entry name" value="SIS"/>
    <property type="match status" value="2"/>
</dbReference>
<keyword evidence="7" id="KW-1185">Reference proteome</keyword>
<dbReference type="InterPro" id="IPR001347">
    <property type="entry name" value="SIS_dom"/>
</dbReference>
<evidence type="ECO:0000313" key="6">
    <source>
        <dbReference type="EMBL" id="MBO3085226.1"/>
    </source>
</evidence>
<dbReference type="Gene3D" id="3.40.50.10490">
    <property type="entry name" value="Glucose-6-phosphate isomerase like protein, domain 1"/>
    <property type="match status" value="2"/>
</dbReference>
<evidence type="ECO:0000313" key="7">
    <source>
        <dbReference type="Proteomes" id="UP000678317"/>
    </source>
</evidence>
<dbReference type="InterPro" id="IPR035464">
    <property type="entry name" value="SIS_AgaS"/>
</dbReference>
<comment type="catalytic activity">
    <reaction evidence="4">
        <text>D-galactosamine 6-phosphate + H2O = D-tagatopyranose 1-phosphate + NH4(+)</text>
        <dbReference type="Rhea" id="RHEA:47680"/>
        <dbReference type="ChEBI" id="CHEBI:15377"/>
        <dbReference type="ChEBI" id="CHEBI:28938"/>
        <dbReference type="ChEBI" id="CHEBI:71674"/>
        <dbReference type="ChEBI" id="CHEBI:138150"/>
    </reaction>
</comment>
<feature type="domain" description="SIS" evidence="5">
    <location>
        <begin position="43"/>
        <end position="202"/>
    </location>
</feature>
<dbReference type="InterPro" id="IPR046348">
    <property type="entry name" value="SIS_dom_sf"/>
</dbReference>
<feature type="domain" description="SIS" evidence="5">
    <location>
        <begin position="209"/>
        <end position="356"/>
    </location>
</feature>
<protein>
    <submittedName>
        <fullName evidence="6">SIS domain-containing protein</fullName>
    </submittedName>
</protein>
<proteinExistence type="inferred from homology"/>
<dbReference type="Pfam" id="PF01380">
    <property type="entry name" value="SIS"/>
    <property type="match status" value="1"/>
</dbReference>
<dbReference type="CDD" id="cd05010">
    <property type="entry name" value="SIS_AgaS_like"/>
    <property type="match status" value="1"/>
</dbReference>
<accession>A0ABS3SHK5</accession>
<keyword evidence="2" id="KW-0677">Repeat</keyword>
<dbReference type="PANTHER" id="PTHR32502:SF3">
    <property type="entry name" value="D-GALACTOSAMINE-6-PHOSPHATE DEAMINASE AGAS-RELATED"/>
    <property type="match status" value="1"/>
</dbReference>
<dbReference type="SUPFAM" id="SSF53697">
    <property type="entry name" value="SIS domain"/>
    <property type="match status" value="1"/>
</dbReference>
<evidence type="ECO:0000259" key="5">
    <source>
        <dbReference type="PROSITE" id="PS51464"/>
    </source>
</evidence>
<organism evidence="6 7">
    <name type="scientific">Cellulomonas fengjieae</name>
    <dbReference type="NCBI Taxonomy" id="2819978"/>
    <lineage>
        <taxon>Bacteria</taxon>
        <taxon>Bacillati</taxon>
        <taxon>Actinomycetota</taxon>
        <taxon>Actinomycetes</taxon>
        <taxon>Micrococcales</taxon>
        <taxon>Cellulomonadaceae</taxon>
        <taxon>Cellulomonas</taxon>
    </lineage>
</organism>
<keyword evidence="3" id="KW-0378">Hydrolase</keyword>
<dbReference type="InterPro" id="IPR035466">
    <property type="entry name" value="GlmS/AgaS_SIS"/>
</dbReference>
<reference evidence="6 7" key="1">
    <citation type="submission" date="2021-03" db="EMBL/GenBank/DDBJ databases">
        <title>novel species in genus Cellulomonas.</title>
        <authorList>
            <person name="Zhang G."/>
        </authorList>
    </citation>
    <scope>NUCLEOTIDE SEQUENCE [LARGE SCALE GENOMIC DNA]</scope>
    <source>
        <strain evidence="7">zg-ZUI188</strain>
    </source>
</reference>
<evidence type="ECO:0000256" key="3">
    <source>
        <dbReference type="ARBA" id="ARBA00022801"/>
    </source>
</evidence>
<evidence type="ECO:0000256" key="4">
    <source>
        <dbReference type="ARBA" id="ARBA00029292"/>
    </source>
</evidence>
<dbReference type="RefSeq" id="WP_208289704.1">
    <property type="nucleotide sequence ID" value="NZ_CP074404.1"/>
</dbReference>
<dbReference type="EMBL" id="JAGFBM010000006">
    <property type="protein sequence ID" value="MBO3085226.1"/>
    <property type="molecule type" value="Genomic_DNA"/>
</dbReference>
<evidence type="ECO:0000256" key="2">
    <source>
        <dbReference type="ARBA" id="ARBA00022737"/>
    </source>
</evidence>
<comment type="caution">
    <text evidence="6">The sequence shown here is derived from an EMBL/GenBank/DDBJ whole genome shotgun (WGS) entry which is preliminary data.</text>
</comment>
<sequence length="380" mass="38961">MTTHTGAVLDSCRTGAEIAQQPDVWREVAALVAGQRDALDRFVTDALTDPRTEIVLTGAGTSSYIGELVASEVARHTGRTATAVPTTDVVASPATALPADRPVLLVSFARSGDSPESVAAVELADQVIPGTRHLVITCNAAGALGQRCADRADAYVLTLPEASNDAGFAMTSSFTGMALATLLAFGSGTDVAALATAAEAVRAVAEEAAAAVLALRPRRLVHLGSGALKGLAHESALKCLELTAGRVLALADTPMAFRHGPKSALDGTTVAVVYLSNDPYTRQYDVDLARELSTTLGAERVVVVDATGDADVPATTWSVPGVAGLPDAEWALPAVLFAQVLALAASLAEGLTPDNPFPGGEVNRVVQGVVIHPYTGPKGQ</sequence>
<comment type="similarity">
    <text evidence="1">Belongs to the SIS family. AgaS subfamily.</text>
</comment>
<evidence type="ECO:0000256" key="1">
    <source>
        <dbReference type="ARBA" id="ARBA00007748"/>
    </source>
</evidence>
<dbReference type="InterPro" id="IPR050303">
    <property type="entry name" value="GatZ_KbaZ_carbometab"/>
</dbReference>
<dbReference type="PANTHER" id="PTHR32502">
    <property type="entry name" value="N-ACETYLGALACTOSAMINE PERMEASE II COMPONENT-RELATED"/>
    <property type="match status" value="1"/>
</dbReference>